<reference evidence="2 3" key="1">
    <citation type="submission" date="2023-01" db="EMBL/GenBank/DDBJ databases">
        <title>Novel diversity within Roseofilum (Cyanobacteria; Desertifilaceae) from marine benthic mats with descriptions of four novel species.</title>
        <authorList>
            <person name="Wang Y."/>
            <person name="Berthold D.E."/>
            <person name="Hu J."/>
            <person name="Lefler F.W."/>
            <person name="Laughinghouse H.D. IV."/>
        </authorList>
    </citation>
    <scope>NUCLEOTIDE SEQUENCE [LARGE SCALE GENOMIC DNA]</scope>
    <source>
        <strain evidence="2 3">BLCC-M143</strain>
    </source>
</reference>
<name>A0ABT7C2K7_9CYAN</name>
<proteinExistence type="predicted"/>
<evidence type="ECO:0000259" key="1">
    <source>
        <dbReference type="Pfam" id="PF13358"/>
    </source>
</evidence>
<sequence>GQPRREDYHYGRHGTQAIFMFIDPNRGWRRVSNRQQRTKKDWAEEIEQLLEVDYPDARKIKLVSDNLNTHNISSLYAKFPAQKARRLARRLEMYHTPRNGSWLNMAETELSVLSKQCLDRRIATAEILKVELAHWQEERNRERVKIQWQFTTEDARIKLNHLYPRF</sequence>
<keyword evidence="3" id="KW-1185">Reference proteome</keyword>
<organism evidence="2 3">
    <name type="scientific">Roseofilum casamattae BLCC-M143</name>
    <dbReference type="NCBI Taxonomy" id="3022442"/>
    <lineage>
        <taxon>Bacteria</taxon>
        <taxon>Bacillati</taxon>
        <taxon>Cyanobacteriota</taxon>
        <taxon>Cyanophyceae</taxon>
        <taxon>Desertifilales</taxon>
        <taxon>Desertifilaceae</taxon>
        <taxon>Roseofilum</taxon>
        <taxon>Roseofilum casamattae</taxon>
    </lineage>
</organism>
<accession>A0ABT7C2K7</accession>
<dbReference type="Pfam" id="PF13358">
    <property type="entry name" value="DDE_3"/>
    <property type="match status" value="1"/>
</dbReference>
<feature type="non-terminal residue" evidence="2">
    <location>
        <position position="1"/>
    </location>
</feature>
<dbReference type="EMBL" id="JAQOSQ010000045">
    <property type="protein sequence ID" value="MDJ1185684.1"/>
    <property type="molecule type" value="Genomic_DNA"/>
</dbReference>
<feature type="domain" description="Tc1-like transposase DDE" evidence="1">
    <location>
        <begin position="1"/>
        <end position="128"/>
    </location>
</feature>
<protein>
    <submittedName>
        <fullName evidence="2">Transposase</fullName>
    </submittedName>
</protein>
<evidence type="ECO:0000313" key="3">
    <source>
        <dbReference type="Proteomes" id="UP001232992"/>
    </source>
</evidence>
<dbReference type="Proteomes" id="UP001232992">
    <property type="component" value="Unassembled WGS sequence"/>
</dbReference>
<evidence type="ECO:0000313" key="2">
    <source>
        <dbReference type="EMBL" id="MDJ1185684.1"/>
    </source>
</evidence>
<gene>
    <name evidence="2" type="ORF">PMH09_21095</name>
</gene>
<comment type="caution">
    <text evidence="2">The sequence shown here is derived from an EMBL/GenBank/DDBJ whole genome shotgun (WGS) entry which is preliminary data.</text>
</comment>
<dbReference type="RefSeq" id="WP_283760325.1">
    <property type="nucleotide sequence ID" value="NZ_JAQOSQ010000045.1"/>
</dbReference>
<dbReference type="InterPro" id="IPR038717">
    <property type="entry name" value="Tc1-like_DDE_dom"/>
</dbReference>